<accession>A0A4Q9BJ14</accession>
<organism evidence="3 4">
    <name type="scientific">Aquirufa antheringensis</name>
    <dbReference type="NCBI Taxonomy" id="2516559"/>
    <lineage>
        <taxon>Bacteria</taxon>
        <taxon>Pseudomonadati</taxon>
        <taxon>Bacteroidota</taxon>
        <taxon>Cytophagia</taxon>
        <taxon>Cytophagales</taxon>
        <taxon>Flectobacillaceae</taxon>
        <taxon>Aquirufa</taxon>
    </lineage>
</organism>
<protein>
    <submittedName>
        <fullName evidence="3">M61 family peptidase</fullName>
    </submittedName>
</protein>
<evidence type="ECO:0000313" key="4">
    <source>
        <dbReference type="Proteomes" id="UP000293583"/>
    </source>
</evidence>
<dbReference type="RefSeq" id="WP_130922519.1">
    <property type="nucleotide sequence ID" value="NZ_SEWY01000001.1"/>
</dbReference>
<keyword evidence="4" id="KW-1185">Reference proteome</keyword>
<dbReference type="InterPro" id="IPR027268">
    <property type="entry name" value="Peptidase_M4/M1_CTD_sf"/>
</dbReference>
<dbReference type="SUPFAM" id="SSF55486">
    <property type="entry name" value="Metalloproteases ('zincins'), catalytic domain"/>
    <property type="match status" value="1"/>
</dbReference>
<evidence type="ECO:0000259" key="1">
    <source>
        <dbReference type="Pfam" id="PF05299"/>
    </source>
</evidence>
<dbReference type="EMBL" id="SEWY01000001">
    <property type="protein sequence ID" value="TBH75348.1"/>
    <property type="molecule type" value="Genomic_DNA"/>
</dbReference>
<sequence length="455" mass="51890">MLNRYHIQLAEKPNYLDITFQFTPRKPGKQVIQLPIWRPGRYQAQNFAKNIPVLKAFSGGVSIPIEKIASSIWTLEALETVEIRYSYYANQPDAGGSVAEADLLYVNFINCLLYVKGRENERCEIQIEKPAGWQSVCTFKNGGKYRELVDSPYIAAPAIFQHKWKCNGVKFAIDVVGSRQALTKKLTNAYEKFTQTQLDWMGTFPVKEYHYMLWVCPTPYYHGVEHTKSTMMVIGPPDRDAYEDLIGLGSHELFHVWNIATIRPKELFPYAYDREVPFSTGWVVEGITTYLGDWFLYESGVWTRQEYLAGLLGNLKLHFDRDANAQQSLEESSIDLWLDGYGVSLPSKRASIYYKGAVVALALDLKLKTKNGSSLREVMQAMNAEFGALKKGYTKADFIRICEETYGESLQDFFHQFVEKTTDITADLQGILESAGLQFAQDITKGWTLIEKHAF</sequence>
<dbReference type="Proteomes" id="UP000293583">
    <property type="component" value="Unassembled WGS sequence"/>
</dbReference>
<feature type="domain" description="Peptidase M61 catalytic" evidence="1">
    <location>
        <begin position="246"/>
        <end position="359"/>
    </location>
</feature>
<evidence type="ECO:0000259" key="2">
    <source>
        <dbReference type="Pfam" id="PF17899"/>
    </source>
</evidence>
<evidence type="ECO:0000313" key="3">
    <source>
        <dbReference type="EMBL" id="TBH75348.1"/>
    </source>
</evidence>
<gene>
    <name evidence="3" type="ORF">EWU20_01865</name>
</gene>
<name>A0A4Q9BJ14_9BACT</name>
<reference evidence="3 4" key="1">
    <citation type="submission" date="2019-02" db="EMBL/GenBank/DDBJ databases">
        <title>Genome of a new Bacteroidetes strain.</title>
        <authorList>
            <person name="Pitt A."/>
        </authorList>
    </citation>
    <scope>NUCLEOTIDE SEQUENCE [LARGE SCALE GENOMIC DNA]</scope>
    <source>
        <strain evidence="3 4">103A-SOEBACH</strain>
    </source>
</reference>
<dbReference type="Pfam" id="PF05299">
    <property type="entry name" value="Peptidase_M61"/>
    <property type="match status" value="1"/>
</dbReference>
<feature type="domain" description="Peptidase M61 N-terminal" evidence="2">
    <location>
        <begin position="4"/>
        <end position="156"/>
    </location>
</feature>
<proteinExistence type="predicted"/>
<dbReference type="AlphaFoldDB" id="A0A4Q9BJ14"/>
<comment type="caution">
    <text evidence="3">The sequence shown here is derived from an EMBL/GenBank/DDBJ whole genome shotgun (WGS) entry which is preliminary data.</text>
</comment>
<dbReference type="InterPro" id="IPR040756">
    <property type="entry name" value="Peptidase_M61_N"/>
</dbReference>
<dbReference type="OrthoDB" id="9778516at2"/>
<dbReference type="Pfam" id="PF17899">
    <property type="entry name" value="Peptidase_M61_N"/>
    <property type="match status" value="1"/>
</dbReference>
<dbReference type="Gene3D" id="1.10.390.10">
    <property type="entry name" value="Neutral Protease Domain 2"/>
    <property type="match status" value="1"/>
</dbReference>
<dbReference type="Gene3D" id="2.60.40.3650">
    <property type="match status" value="1"/>
</dbReference>
<dbReference type="InterPro" id="IPR007963">
    <property type="entry name" value="Peptidase_M61_catalytic"/>
</dbReference>